<dbReference type="EMBL" id="DS028097">
    <property type="protein sequence ID" value="KMP07249.1"/>
    <property type="molecule type" value="Genomic_DNA"/>
</dbReference>
<evidence type="ECO:0000313" key="1">
    <source>
        <dbReference type="EMBL" id="KMP07249.1"/>
    </source>
</evidence>
<accession>A0A0J6YJH7</accession>
<dbReference type="STRING" id="404692.A0A0J6YJH7"/>
<evidence type="ECO:0000313" key="2">
    <source>
        <dbReference type="Proteomes" id="UP000054565"/>
    </source>
</evidence>
<dbReference type="Proteomes" id="UP000054565">
    <property type="component" value="Unassembled WGS sequence"/>
</dbReference>
<dbReference type="AlphaFoldDB" id="A0A0J6YJH7"/>
<sequence length="177" mass="20096">MSTVRGHCDACKEILINGSKFTLNQVMPEENSNFEKGNSARTNIRAIVVRNNALNALNTSSPIITRRCSSSISSRKARALLLPHLLNPHLPLPDHPGARILYIIRTAAVEGAKEWPVQAEIYCKDTSKWLPKIREFVFSSSTGIKPKSCMAWVSTPRMKCFWILFWREQVWEKGEQD</sequence>
<name>A0A0J6YJH7_COCIT</name>
<reference evidence="2" key="1">
    <citation type="journal article" date="2010" name="Genome Res.">
        <title>Population genomic sequencing of Coccidioides fungi reveals recent hybridization and transposon control.</title>
        <authorList>
            <person name="Neafsey D.E."/>
            <person name="Barker B.M."/>
            <person name="Sharpton T.J."/>
            <person name="Stajich J.E."/>
            <person name="Park D.J."/>
            <person name="Whiston E."/>
            <person name="Hung C.-Y."/>
            <person name="McMahan C."/>
            <person name="White J."/>
            <person name="Sykes S."/>
            <person name="Heiman D."/>
            <person name="Young S."/>
            <person name="Zeng Q."/>
            <person name="Abouelleil A."/>
            <person name="Aftuck L."/>
            <person name="Bessette D."/>
            <person name="Brown A."/>
            <person name="FitzGerald M."/>
            <person name="Lui A."/>
            <person name="Macdonald J.P."/>
            <person name="Priest M."/>
            <person name="Orbach M.J."/>
            <person name="Galgiani J.N."/>
            <person name="Kirkland T.N."/>
            <person name="Cole G.T."/>
            <person name="Birren B.W."/>
            <person name="Henn M.R."/>
            <person name="Taylor J.W."/>
            <person name="Rounsley S.D."/>
        </authorList>
    </citation>
    <scope>NUCLEOTIDE SEQUENCE [LARGE SCALE GENOMIC DNA]</scope>
    <source>
        <strain evidence="2">RMSCC 2394</strain>
    </source>
</reference>
<protein>
    <submittedName>
        <fullName evidence="1">Uncharacterized protein</fullName>
    </submittedName>
</protein>
<proteinExistence type="predicted"/>
<gene>
    <name evidence="1" type="ORF">CIRG_06930</name>
</gene>
<organism evidence="1 2">
    <name type="scientific">Coccidioides immitis RMSCC 2394</name>
    <dbReference type="NCBI Taxonomy" id="404692"/>
    <lineage>
        <taxon>Eukaryota</taxon>
        <taxon>Fungi</taxon>
        <taxon>Dikarya</taxon>
        <taxon>Ascomycota</taxon>
        <taxon>Pezizomycotina</taxon>
        <taxon>Eurotiomycetes</taxon>
        <taxon>Eurotiomycetidae</taxon>
        <taxon>Onygenales</taxon>
        <taxon>Onygenaceae</taxon>
        <taxon>Coccidioides</taxon>
    </lineage>
</organism>